<dbReference type="EnsemblMetazoa" id="GBRI003393-RA">
    <property type="protein sequence ID" value="GBRI003393-PA"/>
    <property type="gene ID" value="GBRI003393"/>
</dbReference>
<keyword evidence="3" id="KW-1185">Reference proteome</keyword>
<dbReference type="AlphaFoldDB" id="A0A1A9W1X6"/>
<reference evidence="2" key="2">
    <citation type="submission" date="2020-05" db="UniProtKB">
        <authorList>
            <consortium name="EnsemblMetazoa"/>
        </authorList>
    </citation>
    <scope>IDENTIFICATION</scope>
    <source>
        <strain evidence="2">IAEA</strain>
    </source>
</reference>
<evidence type="ECO:0000313" key="2">
    <source>
        <dbReference type="EnsemblMetazoa" id="GBRI003393-PA"/>
    </source>
</evidence>
<feature type="compositionally biased region" description="Basic and acidic residues" evidence="1">
    <location>
        <begin position="108"/>
        <end position="120"/>
    </location>
</feature>
<proteinExistence type="predicted"/>
<organism evidence="2 3">
    <name type="scientific">Glossina brevipalpis</name>
    <dbReference type="NCBI Taxonomy" id="37001"/>
    <lineage>
        <taxon>Eukaryota</taxon>
        <taxon>Metazoa</taxon>
        <taxon>Ecdysozoa</taxon>
        <taxon>Arthropoda</taxon>
        <taxon>Hexapoda</taxon>
        <taxon>Insecta</taxon>
        <taxon>Pterygota</taxon>
        <taxon>Neoptera</taxon>
        <taxon>Endopterygota</taxon>
        <taxon>Diptera</taxon>
        <taxon>Brachycera</taxon>
        <taxon>Muscomorpha</taxon>
        <taxon>Hippoboscoidea</taxon>
        <taxon>Glossinidae</taxon>
        <taxon>Glossina</taxon>
    </lineage>
</organism>
<accession>A0A1A9W1X6</accession>
<evidence type="ECO:0000313" key="3">
    <source>
        <dbReference type="Proteomes" id="UP000091820"/>
    </source>
</evidence>
<sequence length="283" mass="31872">MRCPLGNHQVEGPVHITEPELIKFTKRGFHGFRPQNEVCNTCKQSVIFMYNRKQQHLRTKLSNIRREMRESNTISSLEKSSEDSFDRLVKSKHVTLNTLRYQMQQKNEQPKSSKQAEHTEISSGNSWATDVMINTIPSKTPSPIITDGRNENSFYIRTSQEPTTSAALANHAGATAAKGRSSPVFENPQRAEIFSPTIYNNNPGQVLNSRATSIRLRKPQQSSGSIAAKSNAKRKHDDDEPLVSLNAVNGSRLPHIQPIPKRRPFNHPNKDVMDIYLQGIYGG</sequence>
<dbReference type="Proteomes" id="UP000091820">
    <property type="component" value="Unassembled WGS sequence"/>
</dbReference>
<feature type="region of interest" description="Disordered" evidence="1">
    <location>
        <begin position="103"/>
        <end position="128"/>
    </location>
</feature>
<dbReference type="VEuPathDB" id="VectorBase:GBRI003393"/>
<evidence type="ECO:0000256" key="1">
    <source>
        <dbReference type="SAM" id="MobiDB-lite"/>
    </source>
</evidence>
<protein>
    <submittedName>
        <fullName evidence="2">Uncharacterized protein</fullName>
    </submittedName>
</protein>
<name>A0A1A9W1X6_9MUSC</name>
<reference evidence="3" key="1">
    <citation type="submission" date="2014-03" db="EMBL/GenBank/DDBJ databases">
        <authorList>
            <person name="Aksoy S."/>
            <person name="Warren W."/>
            <person name="Wilson R.K."/>
        </authorList>
    </citation>
    <scope>NUCLEOTIDE SEQUENCE [LARGE SCALE GENOMIC DNA]</scope>
    <source>
        <strain evidence="3">IAEA</strain>
    </source>
</reference>
<feature type="region of interest" description="Disordered" evidence="1">
    <location>
        <begin position="215"/>
        <end position="240"/>
    </location>
</feature>